<evidence type="ECO:0000256" key="5">
    <source>
        <dbReference type="ARBA" id="ARBA00023015"/>
    </source>
</evidence>
<feature type="domain" description="Sigma-54 factor interaction" evidence="9">
    <location>
        <begin position="142"/>
        <end position="363"/>
    </location>
</feature>
<keyword evidence="4" id="KW-0902">Two-component regulatory system</keyword>
<dbReference type="PANTHER" id="PTHR32071">
    <property type="entry name" value="TRANSCRIPTIONAL REGULATORY PROTEIN"/>
    <property type="match status" value="1"/>
</dbReference>
<gene>
    <name evidence="11" type="ORF">K8I29_15010</name>
</gene>
<keyword evidence="1 8" id="KW-0597">Phosphoprotein</keyword>
<dbReference type="GO" id="GO:0000160">
    <property type="term" value="P:phosphorelay signal transduction system"/>
    <property type="evidence" value="ECO:0007669"/>
    <property type="project" value="UniProtKB-KW"/>
</dbReference>
<evidence type="ECO:0000313" key="11">
    <source>
        <dbReference type="EMBL" id="MBZ0157506.1"/>
    </source>
</evidence>
<dbReference type="Gene3D" id="1.10.10.60">
    <property type="entry name" value="Homeodomain-like"/>
    <property type="match status" value="1"/>
</dbReference>
<dbReference type="PROSITE" id="PS00688">
    <property type="entry name" value="SIGMA54_INTERACT_3"/>
    <property type="match status" value="1"/>
</dbReference>
<dbReference type="InterPro" id="IPR003593">
    <property type="entry name" value="AAA+_ATPase"/>
</dbReference>
<dbReference type="Pfam" id="PF00158">
    <property type="entry name" value="Sigma54_activat"/>
    <property type="match status" value="1"/>
</dbReference>
<sequence length="454" mass="51441">MAHILVIDDDQAIGYLFSRLLTKGGFECTIESSPLKALALFRENRFDLVITDFYMPEMTGIELLEKVKTISPETDVIVMTAYASVDNAVEAMKRGAYDYLVKPFQNDDVLLSVKRVLEKRKLTEENRFLREELSKKYGFQNIIGTSPAMRNLFAAIKKVADSDATVLLLGESGTGKELVSRAIHFSGKRKDRNFVAVNCSALPDTLLESELFGHAKGAYTGAIESKQGLFEHADGGTLFLDEIADTSPSVQAKLLRIMQDKKIRKLGDTRETEVNVRIITATSKNLRKLIDKNTFREDLFYRINVFPLGIPSLRERREDIPLLVEHFLKGRKRIHPAALDFLTNHNWPGNVRELENMVERLVVFSGGDTIMPEDLPAEAQDIICKKIDTRLSYAEAKQRVIDEFNRNFIRKTLLHTEGNVTKAAENAKLDRANFQRLMRKYGIASTEFKENTGE</sequence>
<dbReference type="PROSITE" id="PS50110">
    <property type="entry name" value="RESPONSE_REGULATORY"/>
    <property type="match status" value="1"/>
</dbReference>
<keyword evidence="7" id="KW-0804">Transcription</keyword>
<evidence type="ECO:0000256" key="2">
    <source>
        <dbReference type="ARBA" id="ARBA00022741"/>
    </source>
</evidence>
<dbReference type="SMART" id="SM00382">
    <property type="entry name" value="AAA"/>
    <property type="match status" value="1"/>
</dbReference>
<evidence type="ECO:0000256" key="3">
    <source>
        <dbReference type="ARBA" id="ARBA00022840"/>
    </source>
</evidence>
<evidence type="ECO:0000256" key="8">
    <source>
        <dbReference type="PROSITE-ProRule" id="PRU00169"/>
    </source>
</evidence>
<evidence type="ECO:0000256" key="1">
    <source>
        <dbReference type="ARBA" id="ARBA00022553"/>
    </source>
</evidence>
<reference evidence="11" key="1">
    <citation type="journal article" date="2021" name="bioRxiv">
        <title>Unraveling nitrogen, sulfur and carbon metabolic pathways and microbial community transcriptional responses to substrate deprivation and toxicity stresses in a bioreactor mimicking anoxic brackish coastal sediment conditions.</title>
        <authorList>
            <person name="Martins P.D."/>
            <person name="Echeveste M.J."/>
            <person name="Arshad A."/>
            <person name="Kurth J."/>
            <person name="Ouboter H."/>
            <person name="Jetten M.S.M."/>
            <person name="Welte C.U."/>
        </authorList>
    </citation>
    <scope>NUCLEOTIDE SEQUENCE</scope>
    <source>
        <strain evidence="11">MAG_39</strain>
    </source>
</reference>
<evidence type="ECO:0000256" key="7">
    <source>
        <dbReference type="ARBA" id="ARBA00023163"/>
    </source>
</evidence>
<dbReference type="InterPro" id="IPR025944">
    <property type="entry name" value="Sigma_54_int_dom_CS"/>
</dbReference>
<dbReference type="Pfam" id="PF00072">
    <property type="entry name" value="Response_reg"/>
    <property type="match status" value="1"/>
</dbReference>
<dbReference type="SMART" id="SM00448">
    <property type="entry name" value="REC"/>
    <property type="match status" value="1"/>
</dbReference>
<dbReference type="GO" id="GO:0006355">
    <property type="term" value="P:regulation of DNA-templated transcription"/>
    <property type="evidence" value="ECO:0007669"/>
    <property type="project" value="InterPro"/>
</dbReference>
<dbReference type="InterPro" id="IPR001789">
    <property type="entry name" value="Sig_transdc_resp-reg_receiver"/>
</dbReference>
<dbReference type="InterPro" id="IPR025662">
    <property type="entry name" value="Sigma_54_int_dom_ATP-bd_1"/>
</dbReference>
<dbReference type="Gene3D" id="3.40.50.300">
    <property type="entry name" value="P-loop containing nucleotide triphosphate hydrolases"/>
    <property type="match status" value="1"/>
</dbReference>
<comment type="caution">
    <text evidence="11">The sequence shown here is derived from an EMBL/GenBank/DDBJ whole genome shotgun (WGS) entry which is preliminary data.</text>
</comment>
<dbReference type="InterPro" id="IPR009057">
    <property type="entry name" value="Homeodomain-like_sf"/>
</dbReference>
<reference evidence="11" key="2">
    <citation type="submission" date="2021-08" db="EMBL/GenBank/DDBJ databases">
        <authorList>
            <person name="Dalcin Martins P."/>
        </authorList>
    </citation>
    <scope>NUCLEOTIDE SEQUENCE</scope>
    <source>
        <strain evidence="11">MAG_39</strain>
    </source>
</reference>
<keyword evidence="5" id="KW-0805">Transcription regulation</keyword>
<feature type="domain" description="Response regulatory" evidence="10">
    <location>
        <begin position="3"/>
        <end position="117"/>
    </location>
</feature>
<dbReference type="SUPFAM" id="SSF52172">
    <property type="entry name" value="CheY-like"/>
    <property type="match status" value="1"/>
</dbReference>
<name>A0A953JGH3_9BACT</name>
<dbReference type="InterPro" id="IPR027417">
    <property type="entry name" value="P-loop_NTPase"/>
</dbReference>
<keyword evidence="2" id="KW-0547">Nucleotide-binding</keyword>
<dbReference type="PROSITE" id="PS00676">
    <property type="entry name" value="SIGMA54_INTERACT_2"/>
    <property type="match status" value="1"/>
</dbReference>
<dbReference type="PANTHER" id="PTHR32071:SF113">
    <property type="entry name" value="ALGINATE BIOSYNTHESIS TRANSCRIPTIONAL REGULATORY PROTEIN ALGB"/>
    <property type="match status" value="1"/>
</dbReference>
<dbReference type="PROSITE" id="PS00675">
    <property type="entry name" value="SIGMA54_INTERACT_1"/>
    <property type="match status" value="1"/>
</dbReference>
<dbReference type="AlphaFoldDB" id="A0A953JGH3"/>
<dbReference type="GO" id="GO:0003677">
    <property type="term" value="F:DNA binding"/>
    <property type="evidence" value="ECO:0007669"/>
    <property type="project" value="UniProtKB-KW"/>
</dbReference>
<dbReference type="InterPro" id="IPR011006">
    <property type="entry name" value="CheY-like_superfamily"/>
</dbReference>
<dbReference type="InterPro" id="IPR058031">
    <property type="entry name" value="AAA_lid_NorR"/>
</dbReference>
<dbReference type="FunFam" id="3.40.50.300:FF:000006">
    <property type="entry name" value="DNA-binding transcriptional regulator NtrC"/>
    <property type="match status" value="1"/>
</dbReference>
<evidence type="ECO:0000256" key="6">
    <source>
        <dbReference type="ARBA" id="ARBA00023125"/>
    </source>
</evidence>
<evidence type="ECO:0000256" key="4">
    <source>
        <dbReference type="ARBA" id="ARBA00023012"/>
    </source>
</evidence>
<dbReference type="Proteomes" id="UP000705867">
    <property type="component" value="Unassembled WGS sequence"/>
</dbReference>
<keyword evidence="3" id="KW-0067">ATP-binding</keyword>
<dbReference type="Gene3D" id="1.10.8.60">
    <property type="match status" value="1"/>
</dbReference>
<dbReference type="Gene3D" id="3.40.50.2300">
    <property type="match status" value="1"/>
</dbReference>
<protein>
    <submittedName>
        <fullName evidence="11">Sigma-54 dependent transcriptional regulator</fullName>
    </submittedName>
</protein>
<dbReference type="CDD" id="cd00009">
    <property type="entry name" value="AAA"/>
    <property type="match status" value="1"/>
</dbReference>
<dbReference type="Pfam" id="PF25601">
    <property type="entry name" value="AAA_lid_14"/>
    <property type="match status" value="1"/>
</dbReference>
<dbReference type="InterPro" id="IPR025943">
    <property type="entry name" value="Sigma_54_int_dom_ATP-bd_2"/>
</dbReference>
<dbReference type="SUPFAM" id="SSF46689">
    <property type="entry name" value="Homeodomain-like"/>
    <property type="match status" value="1"/>
</dbReference>
<dbReference type="InterPro" id="IPR002078">
    <property type="entry name" value="Sigma_54_int"/>
</dbReference>
<evidence type="ECO:0000259" key="10">
    <source>
        <dbReference type="PROSITE" id="PS50110"/>
    </source>
</evidence>
<organism evidence="11 12">
    <name type="scientific">Candidatus Nitrobium versatile</name>
    <dbReference type="NCBI Taxonomy" id="2884831"/>
    <lineage>
        <taxon>Bacteria</taxon>
        <taxon>Pseudomonadati</taxon>
        <taxon>Nitrospirota</taxon>
        <taxon>Nitrospiria</taxon>
        <taxon>Nitrospirales</taxon>
        <taxon>Nitrospiraceae</taxon>
        <taxon>Candidatus Nitrobium</taxon>
    </lineage>
</organism>
<dbReference type="GO" id="GO:0005524">
    <property type="term" value="F:ATP binding"/>
    <property type="evidence" value="ECO:0007669"/>
    <property type="project" value="UniProtKB-KW"/>
</dbReference>
<keyword evidence="6" id="KW-0238">DNA-binding</keyword>
<feature type="modified residue" description="4-aspartylphosphate" evidence="8">
    <location>
        <position position="52"/>
    </location>
</feature>
<dbReference type="FunFam" id="3.40.50.2300:FF:000018">
    <property type="entry name" value="DNA-binding transcriptional regulator NtrC"/>
    <property type="match status" value="1"/>
</dbReference>
<evidence type="ECO:0000313" key="12">
    <source>
        <dbReference type="Proteomes" id="UP000705867"/>
    </source>
</evidence>
<proteinExistence type="predicted"/>
<dbReference type="EMBL" id="JAIOIV010000118">
    <property type="protein sequence ID" value="MBZ0157506.1"/>
    <property type="molecule type" value="Genomic_DNA"/>
</dbReference>
<dbReference type="PROSITE" id="PS50045">
    <property type="entry name" value="SIGMA54_INTERACT_4"/>
    <property type="match status" value="1"/>
</dbReference>
<accession>A0A953JGH3</accession>
<evidence type="ECO:0000259" key="9">
    <source>
        <dbReference type="PROSITE" id="PS50045"/>
    </source>
</evidence>
<dbReference type="SUPFAM" id="SSF52540">
    <property type="entry name" value="P-loop containing nucleoside triphosphate hydrolases"/>
    <property type="match status" value="1"/>
</dbReference>